<dbReference type="EMBL" id="PCVY01000022">
    <property type="protein sequence ID" value="PIQ87045.1"/>
    <property type="molecule type" value="Genomic_DNA"/>
</dbReference>
<feature type="region of interest" description="Disordered" evidence="1">
    <location>
        <begin position="1731"/>
        <end position="1766"/>
    </location>
</feature>
<feature type="domain" description="S1 motif" evidence="2">
    <location>
        <begin position="1486"/>
        <end position="1573"/>
    </location>
</feature>
<feature type="compositionally biased region" description="Basic residues" evidence="1">
    <location>
        <begin position="1756"/>
        <end position="1766"/>
    </location>
</feature>
<evidence type="ECO:0000259" key="2">
    <source>
        <dbReference type="PROSITE" id="PS50126"/>
    </source>
</evidence>
<organism evidence="3 4">
    <name type="scientific">Candidatus Abzuiibacterium crystallinum</name>
    <dbReference type="NCBI Taxonomy" id="1974748"/>
    <lineage>
        <taxon>Bacteria</taxon>
        <taxon>Pseudomonadati</taxon>
        <taxon>Candidatus Omnitrophota</taxon>
        <taxon>Candidatus Abzuiibacterium</taxon>
    </lineage>
</organism>
<gene>
    <name evidence="3" type="ORF">COV74_02565</name>
</gene>
<evidence type="ECO:0000256" key="1">
    <source>
        <dbReference type="SAM" id="MobiDB-lite"/>
    </source>
</evidence>
<protein>
    <recommendedName>
        <fullName evidence="2">S1 motif domain-containing protein</fullName>
    </recommendedName>
</protein>
<evidence type="ECO:0000313" key="3">
    <source>
        <dbReference type="EMBL" id="PIQ87045.1"/>
    </source>
</evidence>
<sequence>MSFLEIKKTGNLLAPDQILRLNELSASGEMKSELRTSLAVSQVVSPHDSGVLDIHLERTRDIVLRRIAERIPAGKLPSTLQSINDYIAELKRMDNDALLGEINSVLNDLNNNSYISEFDYRKFIIFSRLGRLSTVDRIVAIDLLAEVYAYRTAGFIVFYFDPRSGKHVSENDSMIQETNRKKNITEWLHKELEDQDAEWVMRQAALYRARLESLEEDALRQVAVIKMTMQNDGTGETIDQLKGFLSVQDENVLWALVDYAGTLSPEDRTLMIDLLTEAFIKRFVVLEFEDVALSGTRAELRNESLPLPETAIEGPHEFFEKVIKPMILDDSRQIVRVQLNYRDGFIELQTKDLHDQIPTTQHLHAPVAEARTAFQNIKTVAQISDTSFSERAPSIGYIIVEGLGPVLVTVHIRPDPASPLEEQILLTIGEVRGKGERARRSELREETAQGMLHVRLTKDETKTKVDKAGQTWNWYEIQWGDHFTEQAVTDLLWKAGLDARGRNHWSAGYGIFVLELAAEEPSYALVIKSSNQEKYRLFRLNMPVEPLQAFVNEFQLRAWADTFFLEEAPLVNVQNEPDIEIESAEMHAVSKGESFGDHQLSITLPKEAGFQVFFTNQRHVDSLSRPPDPFQSIFEVLIPDAVSSNVHAISGFLEKLETHSPQSQLDMIHTSGGSFFLIMGERKGSEKTPEVIGLAFLPSEEFIGEKLQRFQIIDFSGQPEIYKTWVNRHFRGSGKLLAEKLLKERVHFAQVETKVRKNNAATFVAFKPIVQEATPTQSSASTFDQKEFKLRAASKTAQSTTYSGEWDEYALDMTDPHALRALAYLSRLFSGGIPKGLRHYRMNVIVSQNKGEEAKVIGLAVFDPDRVAQTLSLFVFPGMDSKKLQSYGRYVYGAALPSYSLESRYLFPLATLSARVLDDGLGPVLLTISDIGSLSEMEYGSIDLLSNLLGIEEDETELEEAPVPAKDPMQELKEALASEQATGAPVVLRAKIKDLYYSSPEHRAADGLAVSYKGIESVIMRSGLPAAPEEIFGEENELDVFVTAVPEEGPPFLTAVHPKAYRELEEAERDPKRIFNIRINKMVVHKRIDGNRVAGFEVSYNGLRGFLPYGKRPKLYGRAADWTSERLEQVVVDQFFPAKLVELKFRRGSSNQNVREPIFSVSDAERLISKEALEELKEGRENPNKTFEILVLRVMTKKNERTERPSQYRYYDRPAQEKAIGLEVYYKGLRGFVPLRLALREVVGEGDRPVLINNLMVGKTFRATLHALDRRREGLEPTFSILDAEEPDRVQSTPFEVKKPAPEVTAAAIQELEEALSIGQTFRSRQAMLAMRETERYLSRFEPRRDYDDPLGFEDSMGLGYGHEPLRDDRYERESIGGGDVEPEPVFPVTVTRVIIKLQTANEGNVVGFEVDYKGVRGFVPVRFGPGIAEDSRNLALRERLALLEEHMLGKEFPATVTELEESRRGRGQEAKFSIREGERARLKKGQKVQVRVTREAYSFGGDFGFLRRQRSETMSGLEVDVAGVRGFVPFSHLRPEIIKALRENYSQVIGQTFEAAIIDVKHYRGEMSLVLSFLDDPSQAQKALAENRSIDRRAAIQALQDQKDQPLNVTVQSVTSKGNGLNVVTAEGLRGFIYIANVLVDDKSVSSERELEGMAGYELTVYVKRIDLDREFVEFTMWEPGTQRHRGTSRGKEAAYGTWSSSARSSGAVSSGSSGIDPWIEKKLNEKKAAGQVGSAGNDGIGRARGIGFPEIRKPPKPRKKKKRSELRHFQNLLPAAFLSLSQVTALPAEQAVTDLMNVLHQQAQTAQTETRTDLVTHVFQLNPSADESNIGNIFTPQLVFGESLGLALEPLAKIIPGYLVIITPIQADRMMVEAVAGHFPDHKIMTAKSYEEARSELRSLGVGTIRLFASERDRPMDFLLKRVADEIVYIDNVLSFVRDFLGVVAANLIQQFQNARELAVRA</sequence>
<dbReference type="PROSITE" id="PS50126">
    <property type="entry name" value="S1"/>
    <property type="match status" value="1"/>
</dbReference>
<evidence type="ECO:0000313" key="4">
    <source>
        <dbReference type="Proteomes" id="UP000230859"/>
    </source>
</evidence>
<comment type="caution">
    <text evidence="3">The sequence shown here is derived from an EMBL/GenBank/DDBJ whole genome shotgun (WGS) entry which is preliminary data.</text>
</comment>
<dbReference type="Proteomes" id="UP000230859">
    <property type="component" value="Unassembled WGS sequence"/>
</dbReference>
<dbReference type="GO" id="GO:0003676">
    <property type="term" value="F:nucleic acid binding"/>
    <property type="evidence" value="ECO:0007669"/>
    <property type="project" value="InterPro"/>
</dbReference>
<reference evidence="3 4" key="1">
    <citation type="submission" date="2017-09" db="EMBL/GenBank/DDBJ databases">
        <title>Depth-based differentiation of microbial function through sediment-hosted aquifers and enrichment of novel symbionts in the deep terrestrial subsurface.</title>
        <authorList>
            <person name="Probst A.J."/>
            <person name="Ladd B."/>
            <person name="Jarett J.K."/>
            <person name="Geller-Mcgrath D.E."/>
            <person name="Sieber C.M."/>
            <person name="Emerson J.B."/>
            <person name="Anantharaman K."/>
            <person name="Thomas B.C."/>
            <person name="Malmstrom R."/>
            <person name="Stieglmeier M."/>
            <person name="Klingl A."/>
            <person name="Woyke T."/>
            <person name="Ryan C.M."/>
            <person name="Banfield J.F."/>
        </authorList>
    </citation>
    <scope>NUCLEOTIDE SEQUENCE [LARGE SCALE GENOMIC DNA]</scope>
    <source>
        <strain evidence="3">CG11_big_fil_rev_8_21_14_0_20_45_26</strain>
    </source>
</reference>
<name>A0A2H0LU69_9BACT</name>
<accession>A0A2H0LU69</accession>
<proteinExistence type="predicted"/>
<dbReference type="InterPro" id="IPR003029">
    <property type="entry name" value="S1_domain"/>
</dbReference>